<dbReference type="InterPro" id="IPR007543">
    <property type="entry name" value="LptD_C"/>
</dbReference>
<comment type="caution">
    <text evidence="4">Lacks conserved residue(s) required for the propagation of feature annotation.</text>
</comment>
<keyword evidence="1 4" id="KW-0732">Signal</keyword>
<feature type="domain" description="LptD C-terminal" evidence="6">
    <location>
        <begin position="302"/>
        <end position="668"/>
    </location>
</feature>
<dbReference type="EMBL" id="SADE01000001">
    <property type="protein sequence ID" value="RVU38479.1"/>
    <property type="molecule type" value="Genomic_DNA"/>
</dbReference>
<comment type="function">
    <text evidence="4">Involved in the assembly of lipopolysaccharide (LPS) at the surface of the outer membrane.</text>
</comment>
<comment type="subcellular location">
    <subcellularLocation>
        <location evidence="4">Cell outer membrane</location>
    </subcellularLocation>
</comment>
<keyword evidence="8" id="KW-1185">Reference proteome</keyword>
<sequence>MWGKFRFSVSAFVGRATAILIMCGAIAYTVGADIAWAQETANGPVLFTADELTHDRELGLVTARGNVEILQGERVLLADLVSFNQKTQTVIANGNIKLLEPTGEVIFADYVELTNEMKDGVIQHISLLLSENARLVANGARRTNGNTTELAKAVYSPCSVCEDDPEKSPLWQIKAQRVIHDQKARKIEYRNATLEMWGIPVAYTPYFEHPDPTVKRETGFLFPEFGSNSNVGQFFRAPFFWSIADDKDATIDPVFTSDEGIVYSGEYRQRFNNGEFNISGSGAIADREIGDPVVIETRKDQFRGHVFSDARFDIDDQWRTGFDIERSTDQTYLRRFNFFGPSDSTLESNVFLEGFNHRNYMAANGYLFQDTRLGQRPDSPVVFPLLEYNGLGDIDSYGGRWSLDSNFRYLYQEDKSENQRLSVDVGYEIPFTSPLGFVTTIETNLRMDGYNTNHFVARDEAGRRTEDGFTGRIRPELKVDWRYPFVRPDSSGQTVIEPIVALLVSPDGGNSPGISNDDSVVVEIDETNLLDQNRTPGLDRVEGGTRLAYGMRVARYFESGGSMSAFVGQSHKFTTDNVLEAETGLENGTSDIVGRIDVRPSRYLDVFYRFRIDEDDGEVNRSEVGSSIGSSALNFGVNYTFLREGTVDDVAQLDELLLNMRAQWDDNWSVSLFTRQDLIGDIDPLEHSAVLTYEDECFRFDARLRRTFTSSADVDQIDEFVVRLTFKTVGGVETELF</sequence>
<organism evidence="7 8">
    <name type="scientific">Hwanghaeella grinnelliae</name>
    <dbReference type="NCBI Taxonomy" id="2500179"/>
    <lineage>
        <taxon>Bacteria</taxon>
        <taxon>Pseudomonadati</taxon>
        <taxon>Pseudomonadota</taxon>
        <taxon>Alphaproteobacteria</taxon>
        <taxon>Rhodospirillales</taxon>
        <taxon>Rhodospirillaceae</taxon>
        <taxon>Hwanghaeella</taxon>
    </lineage>
</organism>
<dbReference type="Pfam" id="PF03968">
    <property type="entry name" value="LptD_N"/>
    <property type="match status" value="1"/>
</dbReference>
<dbReference type="InterPro" id="IPR005653">
    <property type="entry name" value="OstA-like_N"/>
</dbReference>
<dbReference type="InterPro" id="IPR020889">
    <property type="entry name" value="LipoPS_assembly_LptD"/>
</dbReference>
<reference evidence="8" key="1">
    <citation type="submission" date="2019-01" db="EMBL/GenBank/DDBJ databases">
        <title>Gri0909 isolated from a small marine red alga.</title>
        <authorList>
            <person name="Kim J."/>
            <person name="Jeong S.E."/>
            <person name="Jeon C.O."/>
        </authorList>
    </citation>
    <scope>NUCLEOTIDE SEQUENCE [LARGE SCALE GENOMIC DNA]</scope>
    <source>
        <strain evidence="8">Gri0909</strain>
    </source>
</reference>
<dbReference type="Gene3D" id="2.60.450.10">
    <property type="entry name" value="Lipopolysaccharide (LPS) transport protein A like domain"/>
    <property type="match status" value="1"/>
</dbReference>
<feature type="domain" description="Organic solvent tolerance-like N-terminal" evidence="5">
    <location>
        <begin position="48"/>
        <end position="122"/>
    </location>
</feature>
<comment type="caution">
    <text evidence="7">The sequence shown here is derived from an EMBL/GenBank/DDBJ whole genome shotgun (WGS) entry which is preliminary data.</text>
</comment>
<evidence type="ECO:0000256" key="1">
    <source>
        <dbReference type="ARBA" id="ARBA00022729"/>
    </source>
</evidence>
<protein>
    <recommendedName>
        <fullName evidence="4">LPS-assembly protein LptD</fullName>
    </recommendedName>
</protein>
<evidence type="ECO:0000259" key="5">
    <source>
        <dbReference type="Pfam" id="PF03968"/>
    </source>
</evidence>
<proteinExistence type="inferred from homology"/>
<dbReference type="InterPro" id="IPR050218">
    <property type="entry name" value="LptD"/>
</dbReference>
<dbReference type="PANTHER" id="PTHR30189:SF1">
    <property type="entry name" value="LPS-ASSEMBLY PROTEIN LPTD"/>
    <property type="match status" value="1"/>
</dbReference>
<keyword evidence="2 4" id="KW-0472">Membrane</keyword>
<comment type="subunit">
    <text evidence="4">Component of the lipopolysaccharide transport and assembly complex.</text>
</comment>
<evidence type="ECO:0000256" key="4">
    <source>
        <dbReference type="HAMAP-Rule" id="MF_01411"/>
    </source>
</evidence>
<keyword evidence="3 4" id="KW-0998">Cell outer membrane</keyword>
<dbReference type="GO" id="GO:0015920">
    <property type="term" value="P:lipopolysaccharide transport"/>
    <property type="evidence" value="ECO:0007669"/>
    <property type="project" value="InterPro"/>
</dbReference>
<evidence type="ECO:0000313" key="7">
    <source>
        <dbReference type="EMBL" id="RVU38479.1"/>
    </source>
</evidence>
<accession>A0A3S2VPD8</accession>
<gene>
    <name evidence="4" type="primary">lptD</name>
    <name evidence="7" type="ORF">EOI86_04130</name>
</gene>
<evidence type="ECO:0000259" key="6">
    <source>
        <dbReference type="Pfam" id="PF04453"/>
    </source>
</evidence>
<evidence type="ECO:0000313" key="8">
    <source>
        <dbReference type="Proteomes" id="UP000287447"/>
    </source>
</evidence>
<evidence type="ECO:0000256" key="2">
    <source>
        <dbReference type="ARBA" id="ARBA00023136"/>
    </source>
</evidence>
<dbReference type="GO" id="GO:0009279">
    <property type="term" value="C:cell outer membrane"/>
    <property type="evidence" value="ECO:0007669"/>
    <property type="project" value="UniProtKB-SubCell"/>
</dbReference>
<dbReference type="GO" id="GO:0043165">
    <property type="term" value="P:Gram-negative-bacterium-type cell outer membrane assembly"/>
    <property type="evidence" value="ECO:0007669"/>
    <property type="project" value="UniProtKB-UniRule"/>
</dbReference>
<dbReference type="HAMAP" id="MF_01411">
    <property type="entry name" value="LPS_assembly_LptD"/>
    <property type="match status" value="1"/>
</dbReference>
<dbReference type="PANTHER" id="PTHR30189">
    <property type="entry name" value="LPS-ASSEMBLY PROTEIN"/>
    <property type="match status" value="1"/>
</dbReference>
<dbReference type="AlphaFoldDB" id="A0A3S2VPD8"/>
<dbReference type="Proteomes" id="UP000287447">
    <property type="component" value="Unassembled WGS sequence"/>
</dbReference>
<comment type="similarity">
    <text evidence="4">Belongs to the LptD family.</text>
</comment>
<dbReference type="Pfam" id="PF04453">
    <property type="entry name" value="LptD"/>
    <property type="match status" value="1"/>
</dbReference>
<name>A0A3S2VPD8_9PROT</name>
<dbReference type="GO" id="GO:1990351">
    <property type="term" value="C:transporter complex"/>
    <property type="evidence" value="ECO:0007669"/>
    <property type="project" value="TreeGrafter"/>
</dbReference>
<evidence type="ECO:0000256" key="3">
    <source>
        <dbReference type="ARBA" id="ARBA00023237"/>
    </source>
</evidence>